<dbReference type="PIRSF" id="PIRSF006468">
    <property type="entry name" value="BCAT1"/>
    <property type="match status" value="1"/>
</dbReference>
<evidence type="ECO:0000313" key="19">
    <source>
        <dbReference type="EMBL" id="RNL82782.1"/>
    </source>
</evidence>
<dbReference type="InterPro" id="IPR043131">
    <property type="entry name" value="BCAT-like_N"/>
</dbReference>
<evidence type="ECO:0000256" key="14">
    <source>
        <dbReference type="ARBA" id="ARBA00049229"/>
    </source>
</evidence>
<evidence type="ECO:0000256" key="18">
    <source>
        <dbReference type="RuleBase" id="RU004517"/>
    </source>
</evidence>
<dbReference type="InterPro" id="IPR018300">
    <property type="entry name" value="Aminotrans_IV_CS"/>
</dbReference>
<dbReference type="GO" id="GO:0009099">
    <property type="term" value="P:L-valine biosynthetic process"/>
    <property type="evidence" value="ECO:0007669"/>
    <property type="project" value="UniProtKB-UniPathway"/>
</dbReference>
<comment type="catalytic activity">
    <reaction evidence="14 18">
        <text>L-leucine + 2-oxoglutarate = 4-methyl-2-oxopentanoate + L-glutamate</text>
        <dbReference type="Rhea" id="RHEA:18321"/>
        <dbReference type="ChEBI" id="CHEBI:16810"/>
        <dbReference type="ChEBI" id="CHEBI:17865"/>
        <dbReference type="ChEBI" id="CHEBI:29985"/>
        <dbReference type="ChEBI" id="CHEBI:57427"/>
        <dbReference type="EC" id="2.6.1.42"/>
    </reaction>
</comment>
<comment type="function">
    <text evidence="2">Acts on leucine, isoleucine and valine.</text>
</comment>
<dbReference type="PANTHER" id="PTHR11825">
    <property type="entry name" value="SUBGROUP IIII AMINOTRANSFERASE"/>
    <property type="match status" value="1"/>
</dbReference>
<dbReference type="UniPathway" id="UPA00048">
    <property type="reaction ID" value="UER00073"/>
</dbReference>
<dbReference type="NCBIfam" id="NF009897">
    <property type="entry name" value="PRK13357.1"/>
    <property type="match status" value="1"/>
</dbReference>
<dbReference type="GO" id="GO:0052654">
    <property type="term" value="F:L-leucine-2-oxoglutarate transaminase activity"/>
    <property type="evidence" value="ECO:0007669"/>
    <property type="project" value="RHEA"/>
</dbReference>
<dbReference type="InterPro" id="IPR033939">
    <property type="entry name" value="BCAT_family"/>
</dbReference>
<evidence type="ECO:0000256" key="12">
    <source>
        <dbReference type="ARBA" id="ARBA00048212"/>
    </source>
</evidence>
<evidence type="ECO:0000256" key="1">
    <source>
        <dbReference type="ARBA" id="ARBA00001933"/>
    </source>
</evidence>
<keyword evidence="10 17" id="KW-0663">Pyridoxal phosphate</keyword>
<evidence type="ECO:0000256" key="13">
    <source>
        <dbReference type="ARBA" id="ARBA00048798"/>
    </source>
</evidence>
<dbReference type="GO" id="GO:0052655">
    <property type="term" value="F:L-valine-2-oxoglutarate transaminase activity"/>
    <property type="evidence" value="ECO:0007669"/>
    <property type="project" value="RHEA"/>
</dbReference>
<evidence type="ECO:0000256" key="3">
    <source>
        <dbReference type="ARBA" id="ARBA00004824"/>
    </source>
</evidence>
<dbReference type="PROSITE" id="PS00770">
    <property type="entry name" value="AA_TRANSFER_CLASS_4"/>
    <property type="match status" value="1"/>
</dbReference>
<evidence type="ECO:0000313" key="20">
    <source>
        <dbReference type="Proteomes" id="UP000267469"/>
    </source>
</evidence>
<evidence type="ECO:0000256" key="5">
    <source>
        <dbReference type="ARBA" id="ARBA00005072"/>
    </source>
</evidence>
<keyword evidence="7 18" id="KW-0032">Aminotransferase</keyword>
<evidence type="ECO:0000256" key="6">
    <source>
        <dbReference type="ARBA" id="ARBA00009320"/>
    </source>
</evidence>
<sequence length="356" mass="40068">MKTEEVTPIKIEKTASSRIEKVDFNHLTFGSVFTDHMFVCDYANGSWGTPQITPYQPLVLDPSARVFHYAQAVFEGMKAYRDDNDRVWLFRPDENFKRINKSSVRMAMPEFPEEYFFEGLKTLLKLDEKWIRKGEGNSLYIRPFIIATEPSVMASPSGQYKFVIICSPAQSYYGGEVRVKIADHYSRSASGGIGYAKAAANYGAQFYPTSLANKEGYQQVIWTDSNTHEYLEEAGTMNVFFRIGDTLITAPTSDRILDGVTRKSVIAVAESKGIKVEVRPVKVGEIVAAAKEGTLKEIFGSGTAAVINPVVGFGYKDEKFELPKTDDSYASMIKKAIIDIQYNRSEDPFGWRYEIK</sequence>
<dbReference type="Gene3D" id="3.30.470.10">
    <property type="match status" value="1"/>
</dbReference>
<dbReference type="InterPro" id="IPR036038">
    <property type="entry name" value="Aminotransferase-like"/>
</dbReference>
<comment type="similarity">
    <text evidence="6 16">Belongs to the class-IV pyridoxal-phosphate-dependent aminotransferase family.</text>
</comment>
<evidence type="ECO:0000256" key="16">
    <source>
        <dbReference type="RuleBase" id="RU004106"/>
    </source>
</evidence>
<name>A0A3N0E4K9_SINP1</name>
<dbReference type="Gene3D" id="3.20.10.10">
    <property type="entry name" value="D-amino Acid Aminotransferase, subunit A, domain 2"/>
    <property type="match status" value="1"/>
</dbReference>
<protein>
    <recommendedName>
        <fullName evidence="18">Branched-chain-amino-acid aminotransferase</fullName>
        <ecNumber evidence="18">2.6.1.42</ecNumber>
    </recommendedName>
</protein>
<dbReference type="GO" id="GO:0052656">
    <property type="term" value="F:L-isoleucine-2-oxoglutarate transaminase activity"/>
    <property type="evidence" value="ECO:0007669"/>
    <property type="project" value="RHEA"/>
</dbReference>
<dbReference type="NCBIfam" id="TIGR01123">
    <property type="entry name" value="ilvE_II"/>
    <property type="match status" value="1"/>
</dbReference>
<dbReference type="OrthoDB" id="9804984at2"/>
<dbReference type="InterPro" id="IPR043132">
    <property type="entry name" value="BCAT-like_C"/>
</dbReference>
<evidence type="ECO:0000256" key="8">
    <source>
        <dbReference type="ARBA" id="ARBA00022605"/>
    </source>
</evidence>
<comment type="pathway">
    <text evidence="3">Amino-acid biosynthesis; L-isoleucine biosynthesis; L-isoleucine from 2-oxobutanoate: step 4/4.</text>
</comment>
<dbReference type="Proteomes" id="UP000267469">
    <property type="component" value="Unassembled WGS sequence"/>
</dbReference>
<comment type="catalytic activity">
    <reaction evidence="13 18">
        <text>L-isoleucine + 2-oxoglutarate = (S)-3-methyl-2-oxopentanoate + L-glutamate</text>
        <dbReference type="Rhea" id="RHEA:24801"/>
        <dbReference type="ChEBI" id="CHEBI:16810"/>
        <dbReference type="ChEBI" id="CHEBI:29985"/>
        <dbReference type="ChEBI" id="CHEBI:35146"/>
        <dbReference type="ChEBI" id="CHEBI:58045"/>
        <dbReference type="EC" id="2.6.1.42"/>
    </reaction>
</comment>
<comment type="cofactor">
    <cofactor evidence="1 17">
        <name>pyridoxal 5'-phosphate</name>
        <dbReference type="ChEBI" id="CHEBI:597326"/>
    </cofactor>
</comment>
<dbReference type="EC" id="2.6.1.42" evidence="18"/>
<dbReference type="InterPro" id="IPR005786">
    <property type="entry name" value="B_amino_transII"/>
</dbReference>
<evidence type="ECO:0000256" key="17">
    <source>
        <dbReference type="RuleBase" id="RU004516"/>
    </source>
</evidence>
<evidence type="ECO:0000256" key="15">
    <source>
        <dbReference type="PIRSR" id="PIRSR006468-1"/>
    </source>
</evidence>
<keyword evidence="8 18" id="KW-0028">Amino-acid biosynthesis</keyword>
<dbReference type="PANTHER" id="PTHR11825:SF44">
    <property type="entry name" value="BRANCHED-CHAIN-AMINO-ACID AMINOTRANSFERASE"/>
    <property type="match status" value="1"/>
</dbReference>
<dbReference type="UniPathway" id="UPA00049">
    <property type="reaction ID" value="UER00062"/>
</dbReference>
<accession>A0A3N0E4K9</accession>
<evidence type="ECO:0000256" key="2">
    <source>
        <dbReference type="ARBA" id="ARBA00003109"/>
    </source>
</evidence>
<comment type="pathway">
    <text evidence="5">Amino-acid biosynthesis; L-leucine biosynthesis; L-leucine from 3-methyl-2-oxobutanoate: step 4/4.</text>
</comment>
<evidence type="ECO:0000256" key="7">
    <source>
        <dbReference type="ARBA" id="ARBA00022576"/>
    </source>
</evidence>
<dbReference type="CDD" id="cd01557">
    <property type="entry name" value="BCAT_beta_family"/>
    <property type="match status" value="1"/>
</dbReference>
<comment type="pathway">
    <text evidence="4">Amino-acid biosynthesis; L-valine biosynthesis; L-valine from pyruvate: step 4/4.</text>
</comment>
<keyword evidence="11 18" id="KW-0100">Branched-chain amino acid biosynthesis</keyword>
<reference evidence="19 20" key="1">
    <citation type="submission" date="2018-10" db="EMBL/GenBank/DDBJ databases">
        <title>Sinomicrobium pectinilyticum sp. nov., a pectinase-producing bacterium isolated from alkaline and saline soil, and emended description of the genus Sinomicrobium.</title>
        <authorList>
            <person name="Cheng B."/>
            <person name="Li C."/>
            <person name="Lai Q."/>
            <person name="Du M."/>
            <person name="Shao Z."/>
            <person name="Xu P."/>
            <person name="Yang C."/>
        </authorList>
    </citation>
    <scope>NUCLEOTIDE SEQUENCE [LARGE SCALE GENOMIC DNA]</scope>
    <source>
        <strain evidence="19 20">5DNS001</strain>
    </source>
</reference>
<feature type="modified residue" description="N6-(pyridoxal phosphate)lysine" evidence="15">
    <location>
        <position position="197"/>
    </location>
</feature>
<dbReference type="InterPro" id="IPR001544">
    <property type="entry name" value="Aminotrans_IV"/>
</dbReference>
<dbReference type="SUPFAM" id="SSF56752">
    <property type="entry name" value="D-aminoacid aminotransferase-like PLP-dependent enzymes"/>
    <property type="match status" value="1"/>
</dbReference>
<evidence type="ECO:0000256" key="11">
    <source>
        <dbReference type="ARBA" id="ARBA00023304"/>
    </source>
</evidence>
<evidence type="ECO:0000256" key="4">
    <source>
        <dbReference type="ARBA" id="ARBA00004931"/>
    </source>
</evidence>
<dbReference type="AlphaFoldDB" id="A0A3N0E4K9"/>
<dbReference type="GO" id="GO:0009098">
    <property type="term" value="P:L-leucine biosynthetic process"/>
    <property type="evidence" value="ECO:0007669"/>
    <property type="project" value="UniProtKB-UniPathway"/>
</dbReference>
<dbReference type="UniPathway" id="UPA00047">
    <property type="reaction ID" value="UER00058"/>
</dbReference>
<dbReference type="GO" id="GO:0009097">
    <property type="term" value="P:isoleucine biosynthetic process"/>
    <property type="evidence" value="ECO:0007669"/>
    <property type="project" value="UniProtKB-UniPathway"/>
</dbReference>
<dbReference type="Pfam" id="PF01063">
    <property type="entry name" value="Aminotran_4"/>
    <property type="match status" value="1"/>
</dbReference>
<comment type="catalytic activity">
    <reaction evidence="12 18">
        <text>L-valine + 2-oxoglutarate = 3-methyl-2-oxobutanoate + L-glutamate</text>
        <dbReference type="Rhea" id="RHEA:24813"/>
        <dbReference type="ChEBI" id="CHEBI:11851"/>
        <dbReference type="ChEBI" id="CHEBI:16810"/>
        <dbReference type="ChEBI" id="CHEBI:29985"/>
        <dbReference type="ChEBI" id="CHEBI:57762"/>
        <dbReference type="EC" id="2.6.1.42"/>
    </reaction>
</comment>
<organism evidence="19 20">
    <name type="scientific">Sinomicrobium pectinilyticum</name>
    <dbReference type="NCBI Taxonomy" id="1084421"/>
    <lineage>
        <taxon>Bacteria</taxon>
        <taxon>Pseudomonadati</taxon>
        <taxon>Bacteroidota</taxon>
        <taxon>Flavobacteriia</taxon>
        <taxon>Flavobacteriales</taxon>
        <taxon>Flavobacteriaceae</taxon>
        <taxon>Sinomicrobium</taxon>
    </lineage>
</organism>
<gene>
    <name evidence="19" type="ORF">ED312_16685</name>
</gene>
<keyword evidence="9 18" id="KW-0808">Transferase</keyword>
<proteinExistence type="inferred from homology"/>
<comment type="caution">
    <text evidence="19">The sequence shown here is derived from an EMBL/GenBank/DDBJ whole genome shotgun (WGS) entry which is preliminary data.</text>
</comment>
<evidence type="ECO:0000256" key="9">
    <source>
        <dbReference type="ARBA" id="ARBA00022679"/>
    </source>
</evidence>
<dbReference type="EMBL" id="RJTM01000109">
    <property type="protein sequence ID" value="RNL82782.1"/>
    <property type="molecule type" value="Genomic_DNA"/>
</dbReference>
<dbReference type="RefSeq" id="WP_123217155.1">
    <property type="nucleotide sequence ID" value="NZ_RJTM01000109.1"/>
</dbReference>
<keyword evidence="20" id="KW-1185">Reference proteome</keyword>
<evidence type="ECO:0000256" key="10">
    <source>
        <dbReference type="ARBA" id="ARBA00022898"/>
    </source>
</evidence>